<feature type="domain" description="HAMP" evidence="16">
    <location>
        <begin position="347"/>
        <end position="401"/>
    </location>
</feature>
<dbReference type="PANTHER" id="PTHR44936">
    <property type="entry name" value="SENSOR PROTEIN CREC"/>
    <property type="match status" value="1"/>
</dbReference>
<evidence type="ECO:0000256" key="10">
    <source>
        <dbReference type="ARBA" id="ARBA00022989"/>
    </source>
</evidence>
<keyword evidence="4" id="KW-0597">Phosphoprotein</keyword>
<keyword evidence="6 14" id="KW-0812">Transmembrane</keyword>
<evidence type="ECO:0000256" key="4">
    <source>
        <dbReference type="ARBA" id="ARBA00022553"/>
    </source>
</evidence>
<organism evidence="17 18">
    <name type="scientific">Streptomyces macrosporus</name>
    <dbReference type="NCBI Taxonomy" id="44032"/>
    <lineage>
        <taxon>Bacteria</taxon>
        <taxon>Bacillati</taxon>
        <taxon>Actinomycetota</taxon>
        <taxon>Actinomycetes</taxon>
        <taxon>Kitasatosporales</taxon>
        <taxon>Streptomycetaceae</taxon>
        <taxon>Streptomyces</taxon>
    </lineage>
</organism>
<name>A0ABP5XQW8_9ACTN</name>
<evidence type="ECO:0000256" key="5">
    <source>
        <dbReference type="ARBA" id="ARBA00022679"/>
    </source>
</evidence>
<evidence type="ECO:0000256" key="7">
    <source>
        <dbReference type="ARBA" id="ARBA00022741"/>
    </source>
</evidence>
<feature type="transmembrane region" description="Helical" evidence="14">
    <location>
        <begin position="38"/>
        <end position="58"/>
    </location>
</feature>
<evidence type="ECO:0000313" key="18">
    <source>
        <dbReference type="Proteomes" id="UP001501638"/>
    </source>
</evidence>
<dbReference type="InterPro" id="IPR036890">
    <property type="entry name" value="HATPase_C_sf"/>
</dbReference>
<evidence type="ECO:0000313" key="17">
    <source>
        <dbReference type="EMBL" id="GAA2465244.1"/>
    </source>
</evidence>
<reference evidence="18" key="1">
    <citation type="journal article" date="2019" name="Int. J. Syst. Evol. Microbiol.">
        <title>The Global Catalogue of Microorganisms (GCM) 10K type strain sequencing project: providing services to taxonomists for standard genome sequencing and annotation.</title>
        <authorList>
            <consortium name="The Broad Institute Genomics Platform"/>
            <consortium name="The Broad Institute Genome Sequencing Center for Infectious Disease"/>
            <person name="Wu L."/>
            <person name="Ma J."/>
        </authorList>
    </citation>
    <scope>NUCLEOTIDE SEQUENCE [LARGE SCALE GENOMIC DNA]</scope>
    <source>
        <strain evidence="18">JCM 6305</strain>
    </source>
</reference>
<feature type="compositionally biased region" description="Low complexity" evidence="13">
    <location>
        <begin position="823"/>
        <end position="836"/>
    </location>
</feature>
<feature type="region of interest" description="Disordered" evidence="13">
    <location>
        <begin position="1"/>
        <end position="28"/>
    </location>
</feature>
<feature type="compositionally biased region" description="Basic and acidic residues" evidence="13">
    <location>
        <begin position="728"/>
        <end position="750"/>
    </location>
</feature>
<dbReference type="Gene3D" id="3.30.565.10">
    <property type="entry name" value="Histidine kinase-like ATPase, C-terminal domain"/>
    <property type="match status" value="1"/>
</dbReference>
<dbReference type="InterPro" id="IPR050980">
    <property type="entry name" value="2C_sensor_his_kinase"/>
</dbReference>
<comment type="subcellular location">
    <subcellularLocation>
        <location evidence="2">Membrane</location>
    </subcellularLocation>
</comment>
<evidence type="ECO:0000256" key="14">
    <source>
        <dbReference type="SAM" id="Phobius"/>
    </source>
</evidence>
<dbReference type="Pfam" id="PF02518">
    <property type="entry name" value="HATPase_c"/>
    <property type="match status" value="1"/>
</dbReference>
<dbReference type="SUPFAM" id="SSF55874">
    <property type="entry name" value="ATPase domain of HSP90 chaperone/DNA topoisomerase II/histidine kinase"/>
    <property type="match status" value="1"/>
</dbReference>
<comment type="catalytic activity">
    <reaction evidence="1">
        <text>ATP + protein L-histidine = ADP + protein N-phospho-L-histidine.</text>
        <dbReference type="EC" id="2.7.13.3"/>
    </reaction>
</comment>
<evidence type="ECO:0000256" key="8">
    <source>
        <dbReference type="ARBA" id="ARBA00022777"/>
    </source>
</evidence>
<feature type="region of interest" description="Disordered" evidence="13">
    <location>
        <begin position="662"/>
        <end position="886"/>
    </location>
</feature>
<evidence type="ECO:0000256" key="12">
    <source>
        <dbReference type="SAM" id="Coils"/>
    </source>
</evidence>
<feature type="compositionally biased region" description="Low complexity" evidence="13">
    <location>
        <begin position="765"/>
        <end position="778"/>
    </location>
</feature>
<feature type="coiled-coil region" evidence="12">
    <location>
        <begin position="389"/>
        <end position="430"/>
    </location>
</feature>
<evidence type="ECO:0000256" key="3">
    <source>
        <dbReference type="ARBA" id="ARBA00012438"/>
    </source>
</evidence>
<evidence type="ECO:0000259" key="16">
    <source>
        <dbReference type="PROSITE" id="PS50885"/>
    </source>
</evidence>
<dbReference type="Pfam" id="PF08376">
    <property type="entry name" value="NIT"/>
    <property type="match status" value="1"/>
</dbReference>
<dbReference type="EMBL" id="BAAASZ010000051">
    <property type="protein sequence ID" value="GAA2465244.1"/>
    <property type="molecule type" value="Genomic_DNA"/>
</dbReference>
<dbReference type="PANTHER" id="PTHR44936:SF9">
    <property type="entry name" value="SENSOR PROTEIN CREC"/>
    <property type="match status" value="1"/>
</dbReference>
<comment type="caution">
    <text evidence="17">The sequence shown here is derived from an EMBL/GenBank/DDBJ whole genome shotgun (WGS) entry which is preliminary data.</text>
</comment>
<feature type="compositionally biased region" description="Low complexity" evidence="13">
    <location>
        <begin position="695"/>
        <end position="720"/>
    </location>
</feature>
<dbReference type="InterPro" id="IPR013587">
    <property type="entry name" value="Nitrate/nitrite_sensing"/>
</dbReference>
<dbReference type="InterPro" id="IPR003594">
    <property type="entry name" value="HATPase_dom"/>
</dbReference>
<dbReference type="Gene3D" id="6.10.340.10">
    <property type="match status" value="1"/>
</dbReference>
<feature type="compositionally biased region" description="Low complexity" evidence="13">
    <location>
        <begin position="16"/>
        <end position="28"/>
    </location>
</feature>
<dbReference type="PROSITE" id="PS50885">
    <property type="entry name" value="HAMP"/>
    <property type="match status" value="1"/>
</dbReference>
<dbReference type="InterPro" id="IPR005467">
    <property type="entry name" value="His_kinase_dom"/>
</dbReference>
<dbReference type="InterPro" id="IPR003660">
    <property type="entry name" value="HAMP_dom"/>
</dbReference>
<keyword evidence="10 14" id="KW-1133">Transmembrane helix</keyword>
<evidence type="ECO:0000259" key="15">
    <source>
        <dbReference type="PROSITE" id="PS50109"/>
    </source>
</evidence>
<protein>
    <recommendedName>
        <fullName evidence="3">histidine kinase</fullName>
        <ecNumber evidence="3">2.7.13.3</ecNumber>
    </recommendedName>
</protein>
<gene>
    <name evidence="17" type="ORF">GCM10010405_57100</name>
</gene>
<keyword evidence="5" id="KW-0808">Transferase</keyword>
<evidence type="ECO:0000256" key="11">
    <source>
        <dbReference type="ARBA" id="ARBA00023012"/>
    </source>
</evidence>
<dbReference type="PROSITE" id="PS50109">
    <property type="entry name" value="HIS_KIN"/>
    <property type="match status" value="1"/>
</dbReference>
<accession>A0ABP5XQW8</accession>
<evidence type="ECO:0000256" key="2">
    <source>
        <dbReference type="ARBA" id="ARBA00004370"/>
    </source>
</evidence>
<keyword evidence="12" id="KW-0175">Coiled coil</keyword>
<dbReference type="RefSeq" id="WP_344328670.1">
    <property type="nucleotide sequence ID" value="NZ_BAAASZ010000051.1"/>
</dbReference>
<proteinExistence type="predicted"/>
<keyword evidence="9" id="KW-0067">ATP-binding</keyword>
<sequence length="886" mass="93635">MGKKRLRGSRQNQQDTTVSTATSTVSTSARRARVRNRLLVSVTLCAVAVLAAGAPGVATASRDLTEAQRLVDRADLGRRAVSLSHALADERDAVVRRTAAGAAAGGEGLSEAERARVDSRIRELRADAPAGVRRLLDEFPDVRERALTGRSDAEETYDAYTRVIQALGGITAATTRALPGRAENATADALPDLGRAVEQASAARGLLLAALAAGGAQPELTAAGQQAHLREQAALADFEQTARAADRDAYDRTVTGTDVTLAERYLARLTDQPRLDSRDLALNRARVETSLNARVDRMRSMESSLAVAEVKRLRTLRDDDLTALELRIALLGVCLLLTVGISVQTARSMTRPLAVLRLGSRRVAADPVAEEPVAYKGRNDEFADVVRAVNRLREAAVALHERAGDAEAKAVELAAERKRLQREYAALAERLEGGQGVSHNTFVHLALRTLGLVERQLAVIESMEHEEKEPERLATLFKLDHLATRMRRHSENLLLLVGAEHATGQVEPVPLLDVLRAAISEVDFYERVELTGLPPHAQVAGPAADDVSHLIAELIDNAMAFSPPEDEVRLSGWMLENGGIMLSVQDEGIGATPERLAELNAQLAGECVGDSEEDGTLGMGLYVVARLAARHGIKVELRAQKQGGIAAVAILPRALLPDRPMPGASAKTAAGTVPTLPGTVAEANGNALPTRKPRAGSAGSAAATPADGGAETAPDAGASESVEESEEPRESGRSEEARKPEEAEHTREPEDTGAAAREAEPAEPAEPAGNEGDAGPAGSAEPAEHGRTEDEAPTPGPVAEEEAAPAGRTVTAKGLPKRTPRIVPTGTGVPRPRTGGLKAEELRRRLGGFQQGARAGLRDAEAQIAEEESGRAKPTGTGGTVEEARK</sequence>
<evidence type="ECO:0000256" key="13">
    <source>
        <dbReference type="SAM" id="MobiDB-lite"/>
    </source>
</evidence>
<keyword evidence="11" id="KW-0902">Two-component regulatory system</keyword>
<dbReference type="SMART" id="SM00387">
    <property type="entry name" value="HATPase_c"/>
    <property type="match status" value="1"/>
</dbReference>
<feature type="domain" description="Histidine kinase" evidence="15">
    <location>
        <begin position="441"/>
        <end position="655"/>
    </location>
</feature>
<keyword evidence="18" id="KW-1185">Reference proteome</keyword>
<evidence type="ECO:0000256" key="1">
    <source>
        <dbReference type="ARBA" id="ARBA00000085"/>
    </source>
</evidence>
<keyword evidence="7" id="KW-0547">Nucleotide-binding</keyword>
<evidence type="ECO:0000256" key="9">
    <source>
        <dbReference type="ARBA" id="ARBA00022840"/>
    </source>
</evidence>
<keyword evidence="14" id="KW-0472">Membrane</keyword>
<evidence type="ECO:0000256" key="6">
    <source>
        <dbReference type="ARBA" id="ARBA00022692"/>
    </source>
</evidence>
<keyword evidence="8" id="KW-0418">Kinase</keyword>
<dbReference type="EC" id="2.7.13.3" evidence="3"/>
<dbReference type="Proteomes" id="UP001501638">
    <property type="component" value="Unassembled WGS sequence"/>
</dbReference>